<proteinExistence type="predicted"/>
<comment type="caution">
    <text evidence="5">The sequence shown here is derived from an EMBL/GenBank/DDBJ whole genome shotgun (WGS) entry which is preliminary data.</text>
</comment>
<dbReference type="GO" id="GO:0008270">
    <property type="term" value="F:zinc ion binding"/>
    <property type="evidence" value="ECO:0007669"/>
    <property type="project" value="UniProtKB-KW"/>
</dbReference>
<organism evidence="5 6">
    <name type="scientific">Acorus calamus</name>
    <name type="common">Sweet flag</name>
    <dbReference type="NCBI Taxonomy" id="4465"/>
    <lineage>
        <taxon>Eukaryota</taxon>
        <taxon>Viridiplantae</taxon>
        <taxon>Streptophyta</taxon>
        <taxon>Embryophyta</taxon>
        <taxon>Tracheophyta</taxon>
        <taxon>Spermatophyta</taxon>
        <taxon>Magnoliopsida</taxon>
        <taxon>Liliopsida</taxon>
        <taxon>Acoraceae</taxon>
        <taxon>Acorus</taxon>
    </lineage>
</organism>
<dbReference type="AlphaFoldDB" id="A0AAV9E105"/>
<dbReference type="InterPro" id="IPR058939">
    <property type="entry name" value="Mtase_EDM2"/>
</dbReference>
<keyword evidence="1" id="KW-0479">Metal-binding</keyword>
<keyword evidence="1" id="KW-0863">Zinc-finger</keyword>
<reference evidence="5" key="2">
    <citation type="submission" date="2023-06" db="EMBL/GenBank/DDBJ databases">
        <authorList>
            <person name="Ma L."/>
            <person name="Liu K.-W."/>
            <person name="Li Z."/>
            <person name="Hsiao Y.-Y."/>
            <person name="Qi Y."/>
            <person name="Fu T."/>
            <person name="Tang G."/>
            <person name="Zhang D."/>
            <person name="Sun W.-H."/>
            <person name="Liu D.-K."/>
            <person name="Li Y."/>
            <person name="Chen G.-Z."/>
            <person name="Liu X.-D."/>
            <person name="Liao X.-Y."/>
            <person name="Jiang Y.-T."/>
            <person name="Yu X."/>
            <person name="Hao Y."/>
            <person name="Huang J."/>
            <person name="Zhao X.-W."/>
            <person name="Ke S."/>
            <person name="Chen Y.-Y."/>
            <person name="Wu W.-L."/>
            <person name="Hsu J.-L."/>
            <person name="Lin Y.-F."/>
            <person name="Huang M.-D."/>
            <person name="Li C.-Y."/>
            <person name="Huang L."/>
            <person name="Wang Z.-W."/>
            <person name="Zhao X."/>
            <person name="Zhong W.-Y."/>
            <person name="Peng D.-H."/>
            <person name="Ahmad S."/>
            <person name="Lan S."/>
            <person name="Zhang J.-S."/>
            <person name="Tsai W.-C."/>
            <person name="Van De Peer Y."/>
            <person name="Liu Z.-J."/>
        </authorList>
    </citation>
    <scope>NUCLEOTIDE SEQUENCE</scope>
    <source>
        <strain evidence="5">CP</strain>
        <tissue evidence="5">Leaves</tissue>
    </source>
</reference>
<dbReference type="EMBL" id="JAUJYO010000010">
    <property type="protein sequence ID" value="KAK1307084.1"/>
    <property type="molecule type" value="Genomic_DNA"/>
</dbReference>
<accession>A0AAV9E105</accession>
<name>A0AAV9E105_ACOCL</name>
<reference evidence="5" key="1">
    <citation type="journal article" date="2023" name="Nat. Commun.">
        <title>Diploid and tetraploid genomes of Acorus and the evolution of monocots.</title>
        <authorList>
            <person name="Ma L."/>
            <person name="Liu K.W."/>
            <person name="Li Z."/>
            <person name="Hsiao Y.Y."/>
            <person name="Qi Y."/>
            <person name="Fu T."/>
            <person name="Tang G.D."/>
            <person name="Zhang D."/>
            <person name="Sun W.H."/>
            <person name="Liu D.K."/>
            <person name="Li Y."/>
            <person name="Chen G.Z."/>
            <person name="Liu X.D."/>
            <person name="Liao X.Y."/>
            <person name="Jiang Y.T."/>
            <person name="Yu X."/>
            <person name="Hao Y."/>
            <person name="Huang J."/>
            <person name="Zhao X.W."/>
            <person name="Ke S."/>
            <person name="Chen Y.Y."/>
            <person name="Wu W.L."/>
            <person name="Hsu J.L."/>
            <person name="Lin Y.F."/>
            <person name="Huang M.D."/>
            <person name="Li C.Y."/>
            <person name="Huang L."/>
            <person name="Wang Z.W."/>
            <person name="Zhao X."/>
            <person name="Zhong W.Y."/>
            <person name="Peng D.H."/>
            <person name="Ahmad S."/>
            <person name="Lan S."/>
            <person name="Zhang J.S."/>
            <person name="Tsai W.C."/>
            <person name="Van de Peer Y."/>
            <person name="Liu Z.J."/>
        </authorList>
    </citation>
    <scope>NUCLEOTIDE SEQUENCE</scope>
    <source>
        <strain evidence="5">CP</strain>
    </source>
</reference>
<keyword evidence="2" id="KW-0862">Zinc</keyword>
<sequence length="840" mass="95122">MKCPWDDDEEITPDSITNYYFEDGNDEPVSYSVLPLLFSDDGDEVVPQTPKGGVFLHGEAGIDKFHRQVKAWRVDILGPAPEVSVLTKDEKWISLYDFRSSEADVVDHLPLISMMMKRDEMLAKSKGGQADLGGKRFIVGDDEDVYESLCDAVGNDDDEESDLFDTVCAICDNGGELLCCEGICMRSFHPTIKAGGDSFCLSLGYTDAEVEVIQNFLCRNCQLKKHQCFICGKLGSSDKSVGAENCFTQEMKQQQHSIRKRLLLGNHLPVLCTNVLFASEEKIKRKHLMDEKLRTPIRNHIEFPDVPEKRKTSFQELRQNVLAKTKKTVSKEMSREEAGVKTKTPKILDKDVRTALQKLKEGCSIEDAKAVCEPEIVNQIITWRIVKKLHWYVRNGDMVCTVKERNKLVSFFVLSKESIMVELHFLEIMLIVDFCCGANDFSCFMKQKLDETGKKCLFKNYDIIQPKNDFDFVKKDWMTVQRNDLNKWSELIIVGLNPPFGVKAALANKFIDKALQFKPKLLILIVPEETERLDKKKRSEYDLIWEDRKSLSGKSFYLPGSFDAKDDEQMEQWNVNPPVCYLWSHKAWSQRHRTIAEQHGHASRDQNEPYPAYEDQAQETHKHPVVNPVLEETTLSKETPKHPVVDPVIEETTLSKHISQPDHNMCDRSRSTKQKKRCRERPMRAKKAKKIRVARRSDNSGLGPPSQESSHLMHKHNCSVGPSNPAQVGFIEDSHSSGFDASSMSSTPPEERFPRFMGGGASFADRGPPFTGSHDPCIGAMHVAQCYVPPRFEMNSGRSAVATARGDLYELPRCPCGGGYSPHPGGCVHRRFGSVGWLDE</sequence>
<dbReference type="PANTHER" id="PTHR46235:SF3">
    <property type="entry name" value="PHD FINGER-CONTAINING PROTEIN DDB_G0268158"/>
    <property type="match status" value="1"/>
</dbReference>
<dbReference type="Proteomes" id="UP001180020">
    <property type="component" value="Unassembled WGS sequence"/>
</dbReference>
<evidence type="ECO:0000313" key="5">
    <source>
        <dbReference type="EMBL" id="KAK1307084.1"/>
    </source>
</evidence>
<dbReference type="InterPro" id="IPR013083">
    <property type="entry name" value="Znf_RING/FYVE/PHD"/>
</dbReference>
<evidence type="ECO:0000313" key="6">
    <source>
        <dbReference type="Proteomes" id="UP001180020"/>
    </source>
</evidence>
<dbReference type="PANTHER" id="PTHR46235">
    <property type="entry name" value="PHD FINGER-CONTAINING PROTEIN DDB_G0268158"/>
    <property type="match status" value="1"/>
</dbReference>
<feature type="compositionally biased region" description="Basic residues" evidence="3">
    <location>
        <begin position="671"/>
        <end position="694"/>
    </location>
</feature>
<feature type="region of interest" description="Disordered" evidence="3">
    <location>
        <begin position="655"/>
        <end position="751"/>
    </location>
</feature>
<evidence type="ECO:0000256" key="1">
    <source>
        <dbReference type="ARBA" id="ARBA00022771"/>
    </source>
</evidence>
<dbReference type="Pfam" id="PF26055">
    <property type="entry name" value="Mtase_EDM2"/>
    <property type="match status" value="1"/>
</dbReference>
<protein>
    <recommendedName>
        <fullName evidence="4">DM2 domain-containing protein</fullName>
    </recommendedName>
</protein>
<gene>
    <name evidence="5" type="ORF">QJS10_CPA10g01895</name>
</gene>
<dbReference type="SUPFAM" id="SSF57903">
    <property type="entry name" value="FYVE/PHD zinc finger"/>
    <property type="match status" value="1"/>
</dbReference>
<evidence type="ECO:0000259" key="4">
    <source>
        <dbReference type="Pfam" id="PF26055"/>
    </source>
</evidence>
<keyword evidence="6" id="KW-1185">Reference proteome</keyword>
<feature type="compositionally biased region" description="Polar residues" evidence="3">
    <location>
        <begin position="736"/>
        <end position="748"/>
    </location>
</feature>
<dbReference type="InterPro" id="IPR011011">
    <property type="entry name" value="Znf_FYVE_PHD"/>
</dbReference>
<feature type="domain" description="DM2" evidence="4">
    <location>
        <begin position="430"/>
        <end position="597"/>
    </location>
</feature>
<evidence type="ECO:0000256" key="2">
    <source>
        <dbReference type="ARBA" id="ARBA00022833"/>
    </source>
</evidence>
<evidence type="ECO:0000256" key="3">
    <source>
        <dbReference type="SAM" id="MobiDB-lite"/>
    </source>
</evidence>
<dbReference type="Gene3D" id="3.30.40.10">
    <property type="entry name" value="Zinc/RING finger domain, C3HC4 (zinc finger)"/>
    <property type="match status" value="1"/>
</dbReference>